<sequence length="65" mass="7916">MPYKNLHSLIQKSRSSRSYFLSLPVPLQMQLHQQNDFIHTADDLHRQTEYIQRYNHQVEVSRMLF</sequence>
<evidence type="ECO:0000313" key="1">
    <source>
        <dbReference type="EMBL" id="BCI60349.1"/>
    </source>
</evidence>
<protein>
    <submittedName>
        <fullName evidence="1">Uncharacterized protein</fullName>
    </submittedName>
</protein>
<keyword evidence="2" id="KW-1185">Reference proteome</keyword>
<proteinExistence type="predicted"/>
<evidence type="ECO:0000313" key="2">
    <source>
        <dbReference type="Proteomes" id="UP000593890"/>
    </source>
</evidence>
<dbReference type="KEGG" id="sman:C12CBH8_09880"/>
<name>A0A7I8D4C0_9FIRM</name>
<accession>A0A7I8D4C0</accession>
<organism evidence="1 2">
    <name type="scientific">Solibaculum mannosilyticum</name>
    <dbReference type="NCBI Taxonomy" id="2780922"/>
    <lineage>
        <taxon>Bacteria</taxon>
        <taxon>Bacillati</taxon>
        <taxon>Bacillota</taxon>
        <taxon>Clostridia</taxon>
        <taxon>Eubacteriales</taxon>
        <taxon>Oscillospiraceae</taxon>
        <taxon>Solibaculum</taxon>
    </lineage>
</organism>
<gene>
    <name evidence="1" type="ORF">C12CBH8_09880</name>
</gene>
<dbReference type="EMBL" id="AP023321">
    <property type="protein sequence ID" value="BCI60349.1"/>
    <property type="molecule type" value="Genomic_DNA"/>
</dbReference>
<dbReference type="Proteomes" id="UP000593890">
    <property type="component" value="Chromosome"/>
</dbReference>
<dbReference type="AlphaFoldDB" id="A0A7I8D4C0"/>
<reference evidence="2" key="1">
    <citation type="submission" date="2020-07" db="EMBL/GenBank/DDBJ databases">
        <title>Complete genome sequencing of Clostridia bacterium strain 12CBH8.</title>
        <authorList>
            <person name="Sakamoto M."/>
            <person name="Murakami T."/>
            <person name="Mori H."/>
        </authorList>
    </citation>
    <scope>NUCLEOTIDE SEQUENCE [LARGE SCALE GENOMIC DNA]</scope>
    <source>
        <strain evidence="2">12CBH8</strain>
    </source>
</reference>